<dbReference type="AlphaFoldDB" id="A0AAN6Y1F6"/>
<dbReference type="SUPFAM" id="SSF56601">
    <property type="entry name" value="beta-lactamase/transpeptidase-like"/>
    <property type="match status" value="1"/>
</dbReference>
<comment type="similarity">
    <text evidence="1">Belongs to the peptidase S12 family.</text>
</comment>
<gene>
    <name evidence="3" type="ORF">QBC37DRAFT_448096</name>
</gene>
<dbReference type="InterPro" id="IPR050491">
    <property type="entry name" value="AmpC-like"/>
</dbReference>
<feature type="domain" description="Beta-lactamase-related" evidence="2">
    <location>
        <begin position="19"/>
        <end position="350"/>
    </location>
</feature>
<organism evidence="3 4">
    <name type="scientific">Rhypophila decipiens</name>
    <dbReference type="NCBI Taxonomy" id="261697"/>
    <lineage>
        <taxon>Eukaryota</taxon>
        <taxon>Fungi</taxon>
        <taxon>Dikarya</taxon>
        <taxon>Ascomycota</taxon>
        <taxon>Pezizomycotina</taxon>
        <taxon>Sordariomycetes</taxon>
        <taxon>Sordariomycetidae</taxon>
        <taxon>Sordariales</taxon>
        <taxon>Naviculisporaceae</taxon>
        <taxon>Rhypophila</taxon>
    </lineage>
</organism>
<dbReference type="InterPro" id="IPR012338">
    <property type="entry name" value="Beta-lactam/transpept-like"/>
</dbReference>
<accession>A0AAN6Y1F6</accession>
<dbReference type="InterPro" id="IPR001466">
    <property type="entry name" value="Beta-lactam-related"/>
</dbReference>
<dbReference type="PANTHER" id="PTHR46825:SF14">
    <property type="entry name" value="BETA-LACTAMASE-RELATED DOMAIN-CONTAINING PROTEIN"/>
    <property type="match status" value="1"/>
</dbReference>
<reference evidence="3" key="1">
    <citation type="journal article" date="2023" name="Mol. Phylogenet. Evol.">
        <title>Genome-scale phylogeny and comparative genomics of the fungal order Sordariales.</title>
        <authorList>
            <person name="Hensen N."/>
            <person name="Bonometti L."/>
            <person name="Westerberg I."/>
            <person name="Brannstrom I.O."/>
            <person name="Guillou S."/>
            <person name="Cros-Aarteil S."/>
            <person name="Calhoun S."/>
            <person name="Haridas S."/>
            <person name="Kuo A."/>
            <person name="Mondo S."/>
            <person name="Pangilinan J."/>
            <person name="Riley R."/>
            <person name="LaButti K."/>
            <person name="Andreopoulos B."/>
            <person name="Lipzen A."/>
            <person name="Chen C."/>
            <person name="Yan M."/>
            <person name="Daum C."/>
            <person name="Ng V."/>
            <person name="Clum A."/>
            <person name="Steindorff A."/>
            <person name="Ohm R.A."/>
            <person name="Martin F."/>
            <person name="Silar P."/>
            <person name="Natvig D.O."/>
            <person name="Lalanne C."/>
            <person name="Gautier V."/>
            <person name="Ament-Velasquez S.L."/>
            <person name="Kruys A."/>
            <person name="Hutchinson M.I."/>
            <person name="Powell A.J."/>
            <person name="Barry K."/>
            <person name="Miller A.N."/>
            <person name="Grigoriev I.V."/>
            <person name="Debuchy R."/>
            <person name="Gladieux P."/>
            <person name="Hiltunen Thoren M."/>
            <person name="Johannesson H."/>
        </authorList>
    </citation>
    <scope>NUCLEOTIDE SEQUENCE</scope>
    <source>
        <strain evidence="3">PSN293</strain>
    </source>
</reference>
<reference evidence="3" key="2">
    <citation type="submission" date="2023-05" db="EMBL/GenBank/DDBJ databases">
        <authorList>
            <consortium name="Lawrence Berkeley National Laboratory"/>
            <person name="Steindorff A."/>
            <person name="Hensen N."/>
            <person name="Bonometti L."/>
            <person name="Westerberg I."/>
            <person name="Brannstrom I.O."/>
            <person name="Guillou S."/>
            <person name="Cros-Aarteil S."/>
            <person name="Calhoun S."/>
            <person name="Haridas S."/>
            <person name="Kuo A."/>
            <person name="Mondo S."/>
            <person name="Pangilinan J."/>
            <person name="Riley R."/>
            <person name="Labutti K."/>
            <person name="Andreopoulos B."/>
            <person name="Lipzen A."/>
            <person name="Chen C."/>
            <person name="Yanf M."/>
            <person name="Daum C."/>
            <person name="Ng V."/>
            <person name="Clum A."/>
            <person name="Ohm R."/>
            <person name="Martin F."/>
            <person name="Silar P."/>
            <person name="Natvig D."/>
            <person name="Lalanne C."/>
            <person name="Gautier V."/>
            <person name="Ament-Velasquez S.L."/>
            <person name="Kruys A."/>
            <person name="Hutchinson M.I."/>
            <person name="Powell A.J."/>
            <person name="Barry K."/>
            <person name="Miller A.N."/>
            <person name="Grigoriev I.V."/>
            <person name="Debuchy R."/>
            <person name="Gladieux P."/>
            <person name="Thoren M.H."/>
            <person name="Johannesson H."/>
        </authorList>
    </citation>
    <scope>NUCLEOTIDE SEQUENCE</scope>
    <source>
        <strain evidence="3">PSN293</strain>
    </source>
</reference>
<dbReference type="EMBL" id="MU858173">
    <property type="protein sequence ID" value="KAK4210491.1"/>
    <property type="molecule type" value="Genomic_DNA"/>
</dbReference>
<dbReference type="Gene3D" id="3.40.710.10">
    <property type="entry name" value="DD-peptidase/beta-lactamase superfamily"/>
    <property type="match status" value="1"/>
</dbReference>
<protein>
    <submittedName>
        <fullName evidence="3">Beta-lactamase/transpeptidase-like protein</fullName>
    </submittedName>
</protein>
<dbReference type="Pfam" id="PF00144">
    <property type="entry name" value="Beta-lactamase"/>
    <property type="match status" value="1"/>
</dbReference>
<comment type="caution">
    <text evidence="3">The sequence shown here is derived from an EMBL/GenBank/DDBJ whole genome shotgun (WGS) entry which is preliminary data.</text>
</comment>
<evidence type="ECO:0000313" key="4">
    <source>
        <dbReference type="Proteomes" id="UP001301769"/>
    </source>
</evidence>
<sequence length="503" mass="56119">MEQALHNRIPRWEAIRNITGQPGISVGVIHQGREVLNYHAGVIDFDTNKKPNGDTLYCIASLSKALMAASIDMLVREGETSWDTPVHSIIPEFRHTHKTAELKGMTLRDICSHRTGLLSLDEITQGLDGRILIDKKEVVKVCNAMPVKHELRSSFLYNNGLFELAGHVVERLSGYSTWGVFQHERIYEPLGMNRTRAFRDDDEIDDNFAQPYMILTDGTPSYIPSTELSVDSMNGGSGGVRSSLNDLLKWSRCLLASFDKALPEMVASSGGLLHRLVPSSNSCQIGANFAKSNPHFPVLGAASPSLLVYGHQGDVPGNTCNIYIIPETNSAVVVLANGTGHSDATDWIAQDIIQTISELKPEVDFLSVAKEASRLYLSHYTRDFRDPLERNRGAKSPLPPLGDFVGTYVMEDLDVVFICVSLVPNSGIMRMRINGHDDQAMVLNYYNDDVFSYLPDSYDECLKRGLDRTHWSAFLIHFLRDEQGRVKGCRWELDGVDTLFTRK</sequence>
<evidence type="ECO:0000259" key="2">
    <source>
        <dbReference type="Pfam" id="PF00144"/>
    </source>
</evidence>
<dbReference type="Proteomes" id="UP001301769">
    <property type="component" value="Unassembled WGS sequence"/>
</dbReference>
<evidence type="ECO:0000256" key="1">
    <source>
        <dbReference type="ARBA" id="ARBA00038215"/>
    </source>
</evidence>
<keyword evidence="4" id="KW-1185">Reference proteome</keyword>
<evidence type="ECO:0000313" key="3">
    <source>
        <dbReference type="EMBL" id="KAK4210491.1"/>
    </source>
</evidence>
<proteinExistence type="inferred from homology"/>
<dbReference type="PANTHER" id="PTHR46825">
    <property type="entry name" value="D-ALANYL-D-ALANINE-CARBOXYPEPTIDASE/ENDOPEPTIDASE AMPH"/>
    <property type="match status" value="1"/>
</dbReference>
<name>A0AAN6Y1F6_9PEZI</name>